<dbReference type="AlphaFoldDB" id="F2JY98"/>
<dbReference type="PATRIC" id="fig|717774.3.peg.2785"/>
<evidence type="ECO:0000313" key="2">
    <source>
        <dbReference type="Proteomes" id="UP000001062"/>
    </source>
</evidence>
<protein>
    <submittedName>
        <fullName evidence="1">Uncharacterized protein</fullName>
    </submittedName>
</protein>
<gene>
    <name evidence="1" type="ordered locus">Marme_2698</name>
</gene>
<sequence>MEISVQFEETSLVIKNLGDTTTIPLGGANSIQLPNGAVIQPPAGSYWHIDMTKSNGVSLQGTHGPVDMPGDSSAYFYVDSL</sequence>
<accession>F2JY98</accession>
<dbReference type="KEGG" id="mme:Marme_2698"/>
<dbReference type="HOGENOM" id="CLU_2569785_0_0_6"/>
<keyword evidence="2" id="KW-1185">Reference proteome</keyword>
<dbReference type="EMBL" id="CP002583">
    <property type="protein sequence ID" value="ADZ91929.1"/>
    <property type="molecule type" value="Genomic_DNA"/>
</dbReference>
<proteinExistence type="predicted"/>
<dbReference type="OrthoDB" id="7066704at2"/>
<reference evidence="1 2" key="1">
    <citation type="journal article" date="2012" name="Stand. Genomic Sci.">
        <title>Complete genome sequence of the melanogenic marine bacterium Marinomonas mediterranea type strain (MMB-1(T)).</title>
        <authorList>
            <person name="Lucas-Elio P."/>
            <person name="Goodwin L."/>
            <person name="Woyke T."/>
            <person name="Pitluck S."/>
            <person name="Nolan M."/>
            <person name="Kyrpides N.C."/>
            <person name="Detter J.C."/>
            <person name="Copeland A."/>
            <person name="Teshima H."/>
            <person name="Bruce D."/>
            <person name="Detter C."/>
            <person name="Tapia R."/>
            <person name="Han S."/>
            <person name="Land M.L."/>
            <person name="Ivanova N."/>
            <person name="Mikhailova N."/>
            <person name="Johnston A.W."/>
            <person name="Sanchez-Amat A."/>
        </authorList>
    </citation>
    <scope>NUCLEOTIDE SEQUENCE [LARGE SCALE GENOMIC DNA]</scope>
    <source>
        <strain evidence="2">ATCC 700492 / JCM 21426 / NBRC 103028 / MMB-1</strain>
    </source>
</reference>
<dbReference type="RefSeq" id="WP_013661832.1">
    <property type="nucleotide sequence ID" value="NC_015276.1"/>
</dbReference>
<organism evidence="1 2">
    <name type="scientific">Marinomonas mediterranea (strain ATCC 700492 / JCM 21426 / NBRC 103028 / MMB-1)</name>
    <dbReference type="NCBI Taxonomy" id="717774"/>
    <lineage>
        <taxon>Bacteria</taxon>
        <taxon>Pseudomonadati</taxon>
        <taxon>Pseudomonadota</taxon>
        <taxon>Gammaproteobacteria</taxon>
        <taxon>Oceanospirillales</taxon>
        <taxon>Oceanospirillaceae</taxon>
        <taxon>Marinomonas</taxon>
    </lineage>
</organism>
<dbReference type="Proteomes" id="UP000001062">
    <property type="component" value="Chromosome"/>
</dbReference>
<evidence type="ECO:0000313" key="1">
    <source>
        <dbReference type="EMBL" id="ADZ91929.1"/>
    </source>
</evidence>
<name>F2JY98_MARM1</name>